<comment type="subcellular location">
    <subcellularLocation>
        <location evidence="1">Mitochondrion</location>
    </subcellularLocation>
</comment>
<dbReference type="InterPro" id="IPR029072">
    <property type="entry name" value="YebC-like"/>
</dbReference>
<dbReference type="InterPro" id="IPR048300">
    <property type="entry name" value="TACO1_YebC-like_2nd/3rd_dom"/>
</dbReference>
<proteinExistence type="inferred from homology"/>
<evidence type="ECO:0000313" key="5">
    <source>
        <dbReference type="EMBL" id="CAH1406137.1"/>
    </source>
</evidence>
<dbReference type="OrthoDB" id="2017544at2759"/>
<dbReference type="InterPro" id="IPR002876">
    <property type="entry name" value="Transcrip_reg_TACO1-like"/>
</dbReference>
<dbReference type="AlphaFoldDB" id="A0A9P0MXL2"/>
<dbReference type="InterPro" id="IPR017856">
    <property type="entry name" value="Integrase-like_N"/>
</dbReference>
<dbReference type="FunFam" id="1.10.10.200:FF:000002">
    <property type="entry name" value="Probable transcriptional regulatory protein CLM62_37755"/>
    <property type="match status" value="1"/>
</dbReference>
<reference evidence="5" key="1">
    <citation type="submission" date="2022-01" db="EMBL/GenBank/DDBJ databases">
        <authorList>
            <person name="King R."/>
        </authorList>
    </citation>
    <scope>NUCLEOTIDE SEQUENCE</scope>
</reference>
<evidence type="ECO:0000259" key="4">
    <source>
        <dbReference type="Pfam" id="PF20772"/>
    </source>
</evidence>
<dbReference type="InterPro" id="IPR049083">
    <property type="entry name" value="TACO1_YebC_N"/>
</dbReference>
<accession>A0A9P0MXL2</accession>
<evidence type="ECO:0000256" key="1">
    <source>
        <dbReference type="ARBA" id="ARBA00004173"/>
    </source>
</evidence>
<keyword evidence="6" id="KW-1185">Reference proteome</keyword>
<comment type="similarity">
    <text evidence="2">Belongs to the TACO1 family.</text>
</comment>
<evidence type="ECO:0000256" key="2">
    <source>
        <dbReference type="ARBA" id="ARBA00008724"/>
    </source>
</evidence>
<feature type="domain" description="TACO1/YebC-like second and third" evidence="3">
    <location>
        <begin position="103"/>
        <end position="259"/>
    </location>
</feature>
<dbReference type="PANTHER" id="PTHR12532:SF0">
    <property type="entry name" value="TRANSLATIONAL ACTIVATOR OF CYTOCHROME C OXIDASE 1"/>
    <property type="match status" value="1"/>
</dbReference>
<feature type="domain" description="TACO1/YebC-like N-terminal" evidence="4">
    <location>
        <begin position="22"/>
        <end position="92"/>
    </location>
</feature>
<organism evidence="5 6">
    <name type="scientific">Nezara viridula</name>
    <name type="common">Southern green stink bug</name>
    <name type="synonym">Cimex viridulus</name>
    <dbReference type="NCBI Taxonomy" id="85310"/>
    <lineage>
        <taxon>Eukaryota</taxon>
        <taxon>Metazoa</taxon>
        <taxon>Ecdysozoa</taxon>
        <taxon>Arthropoda</taxon>
        <taxon>Hexapoda</taxon>
        <taxon>Insecta</taxon>
        <taxon>Pterygota</taxon>
        <taxon>Neoptera</taxon>
        <taxon>Paraneoptera</taxon>
        <taxon>Hemiptera</taxon>
        <taxon>Heteroptera</taxon>
        <taxon>Panheteroptera</taxon>
        <taxon>Pentatomomorpha</taxon>
        <taxon>Pentatomoidea</taxon>
        <taxon>Pentatomidae</taxon>
        <taxon>Pentatominae</taxon>
        <taxon>Nezara</taxon>
    </lineage>
</organism>
<dbReference type="Gene3D" id="3.30.70.980">
    <property type="match status" value="2"/>
</dbReference>
<dbReference type="Gene3D" id="1.10.10.200">
    <property type="match status" value="1"/>
</dbReference>
<dbReference type="EMBL" id="OV725082">
    <property type="protein sequence ID" value="CAH1406137.1"/>
    <property type="molecule type" value="Genomic_DNA"/>
</dbReference>
<evidence type="ECO:0000313" key="6">
    <source>
        <dbReference type="Proteomes" id="UP001152798"/>
    </source>
</evidence>
<name>A0A9P0MXL2_NEZVI</name>
<dbReference type="Pfam" id="PF01709">
    <property type="entry name" value="Transcrip_reg"/>
    <property type="match status" value="1"/>
</dbReference>
<sequence length="260" mass="29116">MLAGLLRNSSLLFLPRRFAGHSKWSNIKHIKAEKDSQRSALFAKLCQRMKVAIKDGGGANPELNLQLAQAIEVAKKQNMPITSIQSCIKSAQTDKSNSQIHWFEARGPSGCLMIIQTLTDNHKRTRDAIATLIKKHKVLFADRSVRHMFLQKGEIIATPPPDLNNIEEAVVDHAIECGAEEVFPDDEGEEGGYKFICEQNVLNIVSSKLQVLKYNVKSADFNFIPTTKVELSDKDMEIISKLMDKLIELPDVVSLYDNIV</sequence>
<dbReference type="Pfam" id="PF20772">
    <property type="entry name" value="TACO1_YebC_N"/>
    <property type="match status" value="1"/>
</dbReference>
<dbReference type="GO" id="GO:0005739">
    <property type="term" value="C:mitochondrion"/>
    <property type="evidence" value="ECO:0007669"/>
    <property type="project" value="UniProtKB-SubCell"/>
</dbReference>
<dbReference type="PANTHER" id="PTHR12532">
    <property type="entry name" value="TRANSLATIONAL ACTIVATOR OF CYTOCHROME C OXIDASE 1"/>
    <property type="match status" value="1"/>
</dbReference>
<dbReference type="InterPro" id="IPR026564">
    <property type="entry name" value="Transcrip_reg_TACO1-like_dom3"/>
</dbReference>
<evidence type="ECO:0000259" key="3">
    <source>
        <dbReference type="Pfam" id="PF01709"/>
    </source>
</evidence>
<dbReference type="SUPFAM" id="SSF75625">
    <property type="entry name" value="YebC-like"/>
    <property type="match status" value="1"/>
</dbReference>
<dbReference type="Proteomes" id="UP001152798">
    <property type="component" value="Chromosome 6"/>
</dbReference>
<protein>
    <recommendedName>
        <fullName evidence="7">Translational activator of cytochrome c oxidase 1</fullName>
    </recommendedName>
</protein>
<gene>
    <name evidence="5" type="ORF">NEZAVI_LOCUS14145</name>
</gene>
<evidence type="ECO:0008006" key="7">
    <source>
        <dbReference type="Google" id="ProtNLM"/>
    </source>
</evidence>